<protein>
    <submittedName>
        <fullName evidence="2">Uncharacterized protein</fullName>
    </submittedName>
</protein>
<feature type="compositionally biased region" description="Low complexity" evidence="1">
    <location>
        <begin position="7"/>
        <end position="25"/>
    </location>
</feature>
<dbReference type="Proteomes" id="UP001496720">
    <property type="component" value="Unassembled WGS sequence"/>
</dbReference>
<evidence type="ECO:0000313" key="2">
    <source>
        <dbReference type="EMBL" id="MER6167348.1"/>
    </source>
</evidence>
<comment type="caution">
    <text evidence="2">The sequence shown here is derived from an EMBL/GenBank/DDBJ whole genome shotgun (WGS) entry which is preliminary data.</text>
</comment>
<dbReference type="EMBL" id="JBEOZY010000025">
    <property type="protein sequence ID" value="MER6167348.1"/>
    <property type="molecule type" value="Genomic_DNA"/>
</dbReference>
<evidence type="ECO:0000313" key="3">
    <source>
        <dbReference type="Proteomes" id="UP001496720"/>
    </source>
</evidence>
<feature type="compositionally biased region" description="Low complexity" evidence="1">
    <location>
        <begin position="76"/>
        <end position="95"/>
    </location>
</feature>
<name>A0ABV1T040_9ACTN</name>
<reference evidence="2 3" key="1">
    <citation type="submission" date="2024-06" db="EMBL/GenBank/DDBJ databases">
        <title>The Natural Products Discovery Center: Release of the First 8490 Sequenced Strains for Exploring Actinobacteria Biosynthetic Diversity.</title>
        <authorList>
            <person name="Kalkreuter E."/>
            <person name="Kautsar S.A."/>
            <person name="Yang D."/>
            <person name="Bader C.D."/>
            <person name="Teijaro C.N."/>
            <person name="Fluegel L."/>
            <person name="Davis C.M."/>
            <person name="Simpson J.R."/>
            <person name="Lauterbach L."/>
            <person name="Steele A.D."/>
            <person name="Gui C."/>
            <person name="Meng S."/>
            <person name="Li G."/>
            <person name="Viehrig K."/>
            <person name="Ye F."/>
            <person name="Su P."/>
            <person name="Kiefer A.F."/>
            <person name="Nichols A."/>
            <person name="Cepeda A.J."/>
            <person name="Yan W."/>
            <person name="Fan B."/>
            <person name="Jiang Y."/>
            <person name="Adhikari A."/>
            <person name="Zheng C.-J."/>
            <person name="Schuster L."/>
            <person name="Cowan T.M."/>
            <person name="Smanski M.J."/>
            <person name="Chevrette M.G."/>
            <person name="De Carvalho L.P.S."/>
            <person name="Shen B."/>
        </authorList>
    </citation>
    <scope>NUCLEOTIDE SEQUENCE [LARGE SCALE GENOMIC DNA]</scope>
    <source>
        <strain evidence="2 3">NPDC001615</strain>
    </source>
</reference>
<organism evidence="2 3">
    <name type="scientific">Streptomyces violaceorubidus</name>
    <dbReference type="NCBI Taxonomy" id="284042"/>
    <lineage>
        <taxon>Bacteria</taxon>
        <taxon>Bacillati</taxon>
        <taxon>Actinomycetota</taxon>
        <taxon>Actinomycetes</taxon>
        <taxon>Kitasatosporales</taxon>
        <taxon>Streptomycetaceae</taxon>
        <taxon>Streptomyces</taxon>
    </lineage>
</organism>
<accession>A0ABV1T040</accession>
<feature type="compositionally biased region" description="Basic residues" evidence="1">
    <location>
        <begin position="116"/>
        <end position="125"/>
    </location>
</feature>
<keyword evidence="3" id="KW-1185">Reference proteome</keyword>
<dbReference type="RefSeq" id="WP_352148844.1">
    <property type="nucleotide sequence ID" value="NZ_JBEOZY010000025.1"/>
</dbReference>
<feature type="region of interest" description="Disordered" evidence="1">
    <location>
        <begin position="1"/>
        <end position="29"/>
    </location>
</feature>
<gene>
    <name evidence="2" type="ORF">ABT188_22815</name>
</gene>
<sequence>MVLLKPSVRLLRSSSAGSAPSPSRSTVTTPVWSKATAYPVRPSAEARTRSPAAPCSAFALPVTVTSPHAWLSLSTAAPSRTAASATSRPASTPRPVLRPRSIEAGPRTTVVERASAFRRRSGRGA</sequence>
<feature type="region of interest" description="Disordered" evidence="1">
    <location>
        <begin position="76"/>
        <end position="125"/>
    </location>
</feature>
<evidence type="ECO:0000256" key="1">
    <source>
        <dbReference type="SAM" id="MobiDB-lite"/>
    </source>
</evidence>
<proteinExistence type="predicted"/>